<dbReference type="EMBL" id="SLXM01000006">
    <property type="protein sequence ID" value="TCP24265.1"/>
    <property type="molecule type" value="Genomic_DNA"/>
</dbReference>
<dbReference type="RefSeq" id="WP_132794944.1">
    <property type="nucleotide sequence ID" value="NZ_SLXM01000006.1"/>
</dbReference>
<evidence type="ECO:0000256" key="1">
    <source>
        <dbReference type="SAM" id="MobiDB-lite"/>
    </source>
</evidence>
<sequence length="245" mass="28000">MKLVYMTILLLALSCGTSKEKSSDTETKTEQNSPKETVSEEPTNQLIVVLSNPKSIDNVKALVTNSGLKWKKMVLDNEASKIAVIVTPDGKLDFWTERLQNSQEFRTIKVNSTSTAKELIEREQNTLVAIRKTKCMGDCPSYDVYIDKKGNVSYEGKEFVLEKGPKEFKLSDKELSTITELLNKKDFSSYKDIYDNPRIMDLPSTFLVHDGKQVQVRLWNDDVPEELMELNEYIEGILLEKKLFE</sequence>
<proteinExistence type="predicted"/>
<feature type="domain" description="DUF6438" evidence="2">
    <location>
        <begin position="127"/>
        <end position="237"/>
    </location>
</feature>
<dbReference type="PROSITE" id="PS51257">
    <property type="entry name" value="PROKAR_LIPOPROTEIN"/>
    <property type="match status" value="1"/>
</dbReference>
<protein>
    <recommendedName>
        <fullName evidence="2">DUF6438 domain-containing protein</fullName>
    </recommendedName>
</protein>
<feature type="region of interest" description="Disordered" evidence="1">
    <location>
        <begin position="19"/>
        <end position="43"/>
    </location>
</feature>
<dbReference type="Pfam" id="PF20033">
    <property type="entry name" value="DUF6438"/>
    <property type="match status" value="1"/>
</dbReference>
<evidence type="ECO:0000259" key="2">
    <source>
        <dbReference type="Pfam" id="PF20033"/>
    </source>
</evidence>
<reference evidence="3 4" key="1">
    <citation type="submission" date="2019-03" db="EMBL/GenBank/DDBJ databases">
        <title>Genomic Encyclopedia of Type Strains, Phase IV (KMG-IV): sequencing the most valuable type-strain genomes for metagenomic binning, comparative biology and taxonomic classification.</title>
        <authorList>
            <person name="Goeker M."/>
        </authorList>
    </citation>
    <scope>NUCLEOTIDE SEQUENCE [LARGE SCALE GENOMIC DNA]</scope>
    <source>
        <strain evidence="3 4">DSM 14836</strain>
    </source>
</reference>
<feature type="compositionally biased region" description="Basic and acidic residues" evidence="1">
    <location>
        <begin position="19"/>
        <end position="29"/>
    </location>
</feature>
<dbReference type="AlphaFoldDB" id="A0A4R2NSB9"/>
<name>A0A4R2NSB9_9FLAO</name>
<gene>
    <name evidence="3" type="ORF">EV195_10667</name>
</gene>
<dbReference type="InterPro" id="IPR045497">
    <property type="entry name" value="DUF6438"/>
</dbReference>
<dbReference type="OrthoDB" id="7172369at2"/>
<dbReference type="Proteomes" id="UP000294564">
    <property type="component" value="Unassembled WGS sequence"/>
</dbReference>
<comment type="caution">
    <text evidence="3">The sequence shown here is derived from an EMBL/GenBank/DDBJ whole genome shotgun (WGS) entry which is preliminary data.</text>
</comment>
<organism evidence="3 4">
    <name type="scientific">Tenacibaculum skagerrakense</name>
    <dbReference type="NCBI Taxonomy" id="186571"/>
    <lineage>
        <taxon>Bacteria</taxon>
        <taxon>Pseudomonadati</taxon>
        <taxon>Bacteroidota</taxon>
        <taxon>Flavobacteriia</taxon>
        <taxon>Flavobacteriales</taxon>
        <taxon>Flavobacteriaceae</taxon>
        <taxon>Tenacibaculum</taxon>
    </lineage>
</organism>
<evidence type="ECO:0000313" key="4">
    <source>
        <dbReference type="Proteomes" id="UP000294564"/>
    </source>
</evidence>
<accession>A0A4R2NSB9</accession>
<keyword evidence="4" id="KW-1185">Reference proteome</keyword>
<evidence type="ECO:0000313" key="3">
    <source>
        <dbReference type="EMBL" id="TCP24265.1"/>
    </source>
</evidence>
<feature type="compositionally biased region" description="Polar residues" evidence="1">
    <location>
        <begin position="30"/>
        <end position="43"/>
    </location>
</feature>